<evidence type="ECO:0000256" key="2">
    <source>
        <dbReference type="SAM" id="SignalP"/>
    </source>
</evidence>
<sequence length="296" mass="32049">MILFRSLLCAVFSLLLAASPVQAGDTTPQQLLASLKFQEGKIALPGGIATLDLPAGFRYLPPADAGRLLSEGWGNPPGIETLGMIVPTAVNPLTREGWGVVVTYEKEGHVKDDDADNIKYDELLKSMQESMQEANEDRKKQGYQAMTLVGWAEAPHYDKASHKLYWAKELHSEGDKENGLNYNIRVLGREGVLVLNAVASMDQIGQIRKEMKTVTAFSDFTPGNRYADFDEKTDKVAEYGLAALIAGGAAAKLGLFGKLFAVLLAFKKLIIVGLGALGVGIAKLLGRKRKVDLSKS</sequence>
<evidence type="ECO:0000313" key="4">
    <source>
        <dbReference type="Proteomes" id="UP000321323"/>
    </source>
</evidence>
<accession>A0ABZ1UIR3</accession>
<keyword evidence="4" id="KW-1185">Reference proteome</keyword>
<dbReference type="Proteomes" id="UP000321323">
    <property type="component" value="Chromosome"/>
</dbReference>
<feature type="signal peptide" evidence="2">
    <location>
        <begin position="1"/>
        <end position="23"/>
    </location>
</feature>
<keyword evidence="1" id="KW-0812">Transmembrane</keyword>
<proteinExistence type="predicted"/>
<evidence type="ECO:0000313" key="3">
    <source>
        <dbReference type="EMBL" id="WUR12606.1"/>
    </source>
</evidence>
<reference evidence="3 4" key="1">
    <citation type="journal article" date="2019" name="Int. J. Syst. Evol. Microbiol.">
        <title>The Draft Whole-Genome Sequence of the Antibiotic Producer Empedobacter haloabium ATCC 31962 Provides Indications for Its Taxonomic Reclassification.</title>
        <authorList>
            <person name="Miess H."/>
            <person name="Arlt P."/>
            <person name="Apel A.K."/>
            <person name="Weber T."/>
            <person name="Nieselt K."/>
            <person name="Hanssen F."/>
            <person name="Czemmel S."/>
            <person name="Nahnsen S."/>
            <person name="Gross H."/>
        </authorList>
    </citation>
    <scope>NUCLEOTIDE SEQUENCE [LARGE SCALE GENOMIC DNA]</scope>
    <source>
        <strain evidence="3 4">ATCC 31962</strain>
    </source>
</reference>
<feature type="transmembrane region" description="Helical" evidence="1">
    <location>
        <begin position="259"/>
        <end position="285"/>
    </location>
</feature>
<gene>
    <name evidence="3" type="ORF">E7V67_023400</name>
</gene>
<feature type="chain" id="PRO_5046449307" evidence="2">
    <location>
        <begin position="24"/>
        <end position="296"/>
    </location>
</feature>
<organism evidence="3 4">
    <name type="scientific">[Empedobacter] haloabium</name>
    <dbReference type="NCBI Taxonomy" id="592317"/>
    <lineage>
        <taxon>Bacteria</taxon>
        <taxon>Pseudomonadati</taxon>
        <taxon>Pseudomonadota</taxon>
        <taxon>Betaproteobacteria</taxon>
        <taxon>Burkholderiales</taxon>
        <taxon>Oxalobacteraceae</taxon>
        <taxon>Telluria group</taxon>
        <taxon>Telluria group incertae sedis</taxon>
    </lineage>
</organism>
<keyword evidence="1" id="KW-0472">Membrane</keyword>
<name>A0ABZ1UIR3_9BURK</name>
<evidence type="ECO:0000256" key="1">
    <source>
        <dbReference type="SAM" id="Phobius"/>
    </source>
</evidence>
<dbReference type="EMBL" id="CP136508">
    <property type="protein sequence ID" value="WUR12606.1"/>
    <property type="molecule type" value="Genomic_DNA"/>
</dbReference>
<keyword evidence="1" id="KW-1133">Transmembrane helix</keyword>
<protein>
    <submittedName>
        <fullName evidence="3">DUF2167 domain-containing protein</fullName>
    </submittedName>
</protein>
<keyword evidence="2" id="KW-0732">Signal</keyword>
<dbReference type="Pfam" id="PF09935">
    <property type="entry name" value="DUF2167"/>
    <property type="match status" value="1"/>
</dbReference>
<dbReference type="InterPro" id="IPR018682">
    <property type="entry name" value="DUF2167_membr"/>
</dbReference>